<name>A0ABP3P9Z2_9PROT</name>
<protein>
    <submittedName>
        <fullName evidence="1">Uncharacterized protein</fullName>
    </submittedName>
</protein>
<evidence type="ECO:0000313" key="2">
    <source>
        <dbReference type="Proteomes" id="UP001499951"/>
    </source>
</evidence>
<comment type="caution">
    <text evidence="1">The sequence shown here is derived from an EMBL/GenBank/DDBJ whole genome shotgun (WGS) entry which is preliminary data.</text>
</comment>
<dbReference type="EMBL" id="BAAADD010000001">
    <property type="protein sequence ID" value="GAA0560402.1"/>
    <property type="molecule type" value="Genomic_DNA"/>
</dbReference>
<dbReference type="Proteomes" id="UP001499951">
    <property type="component" value="Unassembled WGS sequence"/>
</dbReference>
<proteinExistence type="predicted"/>
<evidence type="ECO:0000313" key="1">
    <source>
        <dbReference type="EMBL" id="GAA0560402.1"/>
    </source>
</evidence>
<dbReference type="RefSeq" id="WP_166931660.1">
    <property type="nucleotide sequence ID" value="NZ_BAAADD010000001.1"/>
</dbReference>
<reference evidence="2" key="1">
    <citation type="journal article" date="2019" name="Int. J. Syst. Evol. Microbiol.">
        <title>The Global Catalogue of Microorganisms (GCM) 10K type strain sequencing project: providing services to taxonomists for standard genome sequencing and annotation.</title>
        <authorList>
            <consortium name="The Broad Institute Genomics Platform"/>
            <consortium name="The Broad Institute Genome Sequencing Center for Infectious Disease"/>
            <person name="Wu L."/>
            <person name="Ma J."/>
        </authorList>
    </citation>
    <scope>NUCLEOTIDE SEQUENCE [LARGE SCALE GENOMIC DNA]</scope>
    <source>
        <strain evidence="2">JCM 15089</strain>
    </source>
</reference>
<organism evidence="1 2">
    <name type="scientific">Rhizomicrobium electricum</name>
    <dbReference type="NCBI Taxonomy" id="480070"/>
    <lineage>
        <taxon>Bacteria</taxon>
        <taxon>Pseudomonadati</taxon>
        <taxon>Pseudomonadota</taxon>
        <taxon>Alphaproteobacteria</taxon>
        <taxon>Micropepsales</taxon>
        <taxon>Micropepsaceae</taxon>
        <taxon>Rhizomicrobium</taxon>
    </lineage>
</organism>
<sequence>MPDTPDTISAATRLLKAVAGELRDLATDTAKFGESLSGHEEVSATHGSIMLLQQFDLFAQSLDAHAGLIDKLSERLDKGHIDDSELDELLGHVPFFGVRKRLTAVVNGSDGEPHLDESADDYLF</sequence>
<gene>
    <name evidence="1" type="ORF">GCM10008942_06110</name>
</gene>
<keyword evidence="2" id="KW-1185">Reference proteome</keyword>
<accession>A0ABP3P9Z2</accession>